<dbReference type="Proteomes" id="UP001519460">
    <property type="component" value="Unassembled WGS sequence"/>
</dbReference>
<keyword evidence="3" id="KW-1185">Reference proteome</keyword>
<evidence type="ECO:0000313" key="3">
    <source>
        <dbReference type="Proteomes" id="UP001519460"/>
    </source>
</evidence>
<feature type="region of interest" description="Disordered" evidence="1">
    <location>
        <begin position="1"/>
        <end position="24"/>
    </location>
</feature>
<accession>A0ABD0LAQ6</accession>
<evidence type="ECO:0000256" key="1">
    <source>
        <dbReference type="SAM" id="MobiDB-lite"/>
    </source>
</evidence>
<evidence type="ECO:0000313" key="2">
    <source>
        <dbReference type="EMBL" id="KAK7496356.1"/>
    </source>
</evidence>
<reference evidence="2 3" key="1">
    <citation type="journal article" date="2023" name="Sci. Data">
        <title>Genome assembly of the Korean intertidal mud-creeper Batillaria attramentaria.</title>
        <authorList>
            <person name="Patra A.K."/>
            <person name="Ho P.T."/>
            <person name="Jun S."/>
            <person name="Lee S.J."/>
            <person name="Kim Y."/>
            <person name="Won Y.J."/>
        </authorList>
    </citation>
    <scope>NUCLEOTIDE SEQUENCE [LARGE SCALE GENOMIC DNA]</scope>
    <source>
        <strain evidence="2">Wonlab-2016</strain>
    </source>
</reference>
<name>A0ABD0LAQ6_9CAEN</name>
<dbReference type="AlphaFoldDB" id="A0ABD0LAQ6"/>
<organism evidence="2 3">
    <name type="scientific">Batillaria attramentaria</name>
    <dbReference type="NCBI Taxonomy" id="370345"/>
    <lineage>
        <taxon>Eukaryota</taxon>
        <taxon>Metazoa</taxon>
        <taxon>Spiralia</taxon>
        <taxon>Lophotrochozoa</taxon>
        <taxon>Mollusca</taxon>
        <taxon>Gastropoda</taxon>
        <taxon>Caenogastropoda</taxon>
        <taxon>Sorbeoconcha</taxon>
        <taxon>Cerithioidea</taxon>
        <taxon>Batillariidae</taxon>
        <taxon>Batillaria</taxon>
    </lineage>
</organism>
<sequence>MFALSGHKSTEDSTEPGCPKRASRQNMHIGHRDIILLKQSFWASRPRWSEGSGPYSGYGLQKLVFEHGEIAGARMAILKSRGIRMEDHFHVIPSWFGIPLVVCDIPYVSEQVLKTEQGIAVAEEKLAWGIEKKVVIYIMRPDEGNASEKGDETAYHKMEENETLITDKNSSCQVGDVEEVDVVPKTLLDKLSRTQRGMLFVAASRCTSQLVIILP</sequence>
<protein>
    <submittedName>
        <fullName evidence="2">Uncharacterized protein</fullName>
    </submittedName>
</protein>
<dbReference type="EMBL" id="JACVVK020000067">
    <property type="protein sequence ID" value="KAK7496356.1"/>
    <property type="molecule type" value="Genomic_DNA"/>
</dbReference>
<comment type="caution">
    <text evidence="2">The sequence shown here is derived from an EMBL/GenBank/DDBJ whole genome shotgun (WGS) entry which is preliminary data.</text>
</comment>
<gene>
    <name evidence="2" type="ORF">BaRGS_00012278</name>
</gene>
<proteinExistence type="predicted"/>